<sequence>MNPSLKIFKKFNPIHLFILILLGIGLILGVYFANGKLGSFELRKKAGGGIYSSLAFNGPKQVEVGKKFSVDLLLDTTYDPDYTISGVDAVVNYYNVSNNPICTRGTPGQVPCTLPRIPTRTCEGALINLPNDECGCSVQPLCLTPEITSTPSGDSGGYPPIYKNALSKDDVAAITKNMITVNEGPAPLPNSTVYTPTIFVQDNISLIDVSPGKIFDNYPKVLGVETAVVPEDIRRADRQDLLPYPDKNTFTISGVKNYTVDEKGYFKGYQGKEVFATLNFFASKPGKVEIKLLYKGQGATDDSNINGFLTNQPVSLQKTQDRLLFPPQSFVVEVLPYPVTPPNYPPTFPPVTVLPTKPLEKVNCDQYTTDWKINNINPVYYPDGKAGITMDGYFPMINQCGRNDWSLVYAYKNQYGTEEKSYYIGSEVEYYNKEQIVLKPLFSYSNGYWTFWVISCTGDQTGGKCKSPFKTSVKTISISNSVSPTPAPLKPITINMNLSLEGRKDFTLDGDDKFNLFEVSGLTTNNRQLQKLDVASFNTDGYGSIALDKSYNTKTYFIYGKTPGYLSKRSGNNFPMQLQLGFNPSCKEQSNCPFDGKYLAFGTLLAGEINGDDIINSADVAEMYTDWMKSGVVSDLNNDSTVNNRDLALLYFNFGKKGDLYVVKPETIPVSIRPRPPTPTP</sequence>
<evidence type="ECO:0008006" key="4">
    <source>
        <dbReference type="Google" id="ProtNLM"/>
    </source>
</evidence>
<dbReference type="Proteomes" id="UP000034539">
    <property type="component" value="Unassembled WGS sequence"/>
</dbReference>
<keyword evidence="1" id="KW-0472">Membrane</keyword>
<dbReference type="Gene3D" id="2.60.40.4130">
    <property type="match status" value="1"/>
</dbReference>
<proteinExistence type="predicted"/>
<gene>
    <name evidence="2" type="ORF">UT63_C0022G0002</name>
</gene>
<protein>
    <recommendedName>
        <fullName evidence="4">Dockerin domain-containing protein</fullName>
    </recommendedName>
</protein>
<accession>A0A0G0PYE4</accession>
<evidence type="ECO:0000313" key="3">
    <source>
        <dbReference type="Proteomes" id="UP000034539"/>
    </source>
</evidence>
<dbReference type="AlphaFoldDB" id="A0A0G0PYE4"/>
<dbReference type="GO" id="GO:0000272">
    <property type="term" value="P:polysaccharide catabolic process"/>
    <property type="evidence" value="ECO:0007669"/>
    <property type="project" value="InterPro"/>
</dbReference>
<dbReference type="InterPro" id="IPR036439">
    <property type="entry name" value="Dockerin_dom_sf"/>
</dbReference>
<reference evidence="2 3" key="1">
    <citation type="journal article" date="2015" name="Nature">
        <title>rRNA introns, odd ribosomes, and small enigmatic genomes across a large radiation of phyla.</title>
        <authorList>
            <person name="Brown C.T."/>
            <person name="Hug L.A."/>
            <person name="Thomas B.C."/>
            <person name="Sharon I."/>
            <person name="Castelle C.J."/>
            <person name="Singh A."/>
            <person name="Wilkins M.J."/>
            <person name="Williams K.H."/>
            <person name="Banfield J.F."/>
        </authorList>
    </citation>
    <scope>NUCLEOTIDE SEQUENCE [LARGE SCALE GENOMIC DNA]</scope>
</reference>
<evidence type="ECO:0000256" key="1">
    <source>
        <dbReference type="SAM" id="Phobius"/>
    </source>
</evidence>
<dbReference type="EMBL" id="LBXN01000022">
    <property type="protein sequence ID" value="KKR33159.1"/>
    <property type="molecule type" value="Genomic_DNA"/>
</dbReference>
<feature type="transmembrane region" description="Helical" evidence="1">
    <location>
        <begin position="12"/>
        <end position="33"/>
    </location>
</feature>
<dbReference type="SUPFAM" id="SSF63446">
    <property type="entry name" value="Type I dockerin domain"/>
    <property type="match status" value="1"/>
</dbReference>
<name>A0A0G0PYE4_9BACT</name>
<keyword evidence="1" id="KW-0812">Transmembrane</keyword>
<evidence type="ECO:0000313" key="2">
    <source>
        <dbReference type="EMBL" id="KKR33159.1"/>
    </source>
</evidence>
<comment type="caution">
    <text evidence="2">The sequence shown here is derived from an EMBL/GenBank/DDBJ whole genome shotgun (WGS) entry which is preliminary data.</text>
</comment>
<organism evidence="2 3">
    <name type="scientific">Candidatus Gottesmanbacteria bacterium GW2011_GWC2_39_8</name>
    <dbReference type="NCBI Taxonomy" id="1618450"/>
    <lineage>
        <taxon>Bacteria</taxon>
        <taxon>Candidatus Gottesmaniibacteriota</taxon>
    </lineage>
</organism>
<keyword evidence="1" id="KW-1133">Transmembrane helix</keyword>